<dbReference type="SMART" id="SM00490">
    <property type="entry name" value="HELICc"/>
    <property type="match status" value="1"/>
</dbReference>
<evidence type="ECO:0000256" key="2">
    <source>
        <dbReference type="ARBA" id="ARBA00022840"/>
    </source>
</evidence>
<dbReference type="Gene3D" id="3.40.50.300">
    <property type="entry name" value="P-loop containing nucleotide triphosphate hydrolases"/>
    <property type="match status" value="2"/>
</dbReference>
<dbReference type="Pfam" id="PF00270">
    <property type="entry name" value="DEAD"/>
    <property type="match status" value="1"/>
</dbReference>
<comment type="caution">
    <text evidence="5">The sequence shown here is derived from an EMBL/GenBank/DDBJ whole genome shotgun (WGS) entry which is preliminary data.</text>
</comment>
<dbReference type="PROSITE" id="PS51192">
    <property type="entry name" value="HELICASE_ATP_BIND_1"/>
    <property type="match status" value="1"/>
</dbReference>
<reference evidence="5 6" key="1">
    <citation type="submission" date="2017-07" db="EMBL/GenBank/DDBJ databases">
        <title>Recovery of genomes from metagenomes via a dereplication, aggregation, and scoring strategy.</title>
        <authorList>
            <person name="Sieber C.M."/>
            <person name="Probst A.J."/>
            <person name="Sharrar A."/>
            <person name="Thomas B.C."/>
            <person name="Hess M."/>
            <person name="Tringe S.G."/>
            <person name="Banfield J.F."/>
        </authorList>
    </citation>
    <scope>NUCLEOTIDE SEQUENCE [LARGE SCALE GENOMIC DNA]</scope>
    <source>
        <strain evidence="5">JGI_Cruoil_03_51_56</strain>
    </source>
</reference>
<sequence length="1349" mass="154215">MPIDPVQLTSEIDQNYTRYLTSVFRLRDEKLREGFRGAIAEFGFTKGPILEATLPFENSCSLVDLVGEGLLHPDIPNLTAPFYVESDGKREQVNPLHALYHNPLYRHQERALRKILSGRNVVIASGTGSGKTECFLLPIYSHLLREHEQGSLGPGVRALLLYPMNALVNDQLRRFRNIARVMEQDMPEVRITFGRYVGDTPDSKGAARNKFCQENPGVEPVRDELLSRKEMQDSPPHILITNYAMLEYLLMRPKDSTFFDGQYARHWRYLVLDEAHTYNGASGIEIGMLIRRLKDRVCDGREGVVQCIATSATLAREEKDFGKVAEFAAELFGEDFEWQSGDESQQDVIKGERVAAGSLPTAWFEPDPKLYLSLNDIIRKRSAHENTNAMLHRLNEVCSRYGIPKDVLKRAMKQAKGNPRVFLHEVLSGDKRVSQLRHFLEQDPADIESCSEEIFGKKQDRRKWLVSLVDIAVWARRDAESLPVLPARYHLFVRAPEGLFASLFPEPRVCLNRCEKTKEGFPVFEVGSCRRCGQEYLVGDIVDDKLRHPYDRSETGRRPKRRRYFLLLGESNLEDDEDAAVAVAEELAKRGKVYQLCVRCGGIWEEDEPPTCRCGHEEQVVRRLVEIVPKDDILNKCYSCGLQSVNIVREFVFQHDAPAAVLATALYQHLVSKDAGRRKVLAFSDSRQDAAFFAPYLKSTYERILYRRLIVEVLRNVKPGEDYRLESLCSEVLERAAECDLFDPDLDARQKKKQAWGWVLQEFCTLDRRNCLEGVGLVSFEPVQPENWNPIKELLQPPWRLIPEEARALYAVLLNTLRCNKAVTFPGDGPSPDDEMFSRFYRNREYRFSYQDSDRRMAVYSFIPVGSRLNARLEFLQKLYRRITGSEDESGECRRMLGTIWENLSTTWAGADSSPIHRFSKRGLGVLFQLDYRYWRVVPLSENGSFYICNRCGAVSSASVSGVCPTFGCDGSLERFASSSRKAELEGNHYRHLYRTLNPIRMTAQEHTAQLKSDDAAEVQQSFIKGKVDVLSCSTTFELGVDLGELETIFLRNVPPEPSNYIQRAGRAGRRLDSVGFILTFAQSRSHDLAYFREPKRMVAGRIEPPVVEIRNERIVRRHLHSVALAKFFRMHKDYYGSVDAFFRLERNGPSGSKKLGELLNSKPGDLCESLKRTIPEQLHDAFDLDHWAWVEELLGQDGALTVAETMLRDEYSGLQEYSDRKKQEYINSHSQAECNRLNADRDWADKRMKELRDRNLLGFLASHVVIPKYGFPVDVVELAVLSHVPVAKHIQLERDLQIALSEFAPGSRLVAKGFVWESAGLRVVRNKTWPSYWYAVCPGCGRFFVQPS</sequence>
<dbReference type="InterPro" id="IPR001650">
    <property type="entry name" value="Helicase_C-like"/>
</dbReference>
<accession>A0A235BWP0</accession>
<dbReference type="InterPro" id="IPR014001">
    <property type="entry name" value="Helicase_ATP-bd"/>
</dbReference>
<name>A0A235BWP0_UNCW3</name>
<dbReference type="GO" id="GO:0006289">
    <property type="term" value="P:nucleotide-excision repair"/>
    <property type="evidence" value="ECO:0007669"/>
    <property type="project" value="TreeGrafter"/>
</dbReference>
<proteinExistence type="predicted"/>
<evidence type="ECO:0000259" key="4">
    <source>
        <dbReference type="PROSITE" id="PS51194"/>
    </source>
</evidence>
<dbReference type="GO" id="GO:0005524">
    <property type="term" value="F:ATP binding"/>
    <property type="evidence" value="ECO:0007669"/>
    <property type="project" value="UniProtKB-KW"/>
</dbReference>
<dbReference type="PROSITE" id="PS51194">
    <property type="entry name" value="HELICASE_CTER"/>
    <property type="match status" value="1"/>
</dbReference>
<evidence type="ECO:0000313" key="6">
    <source>
        <dbReference type="Proteomes" id="UP000215559"/>
    </source>
</evidence>
<evidence type="ECO:0008006" key="7">
    <source>
        <dbReference type="Google" id="ProtNLM"/>
    </source>
</evidence>
<dbReference type="GO" id="GO:0003676">
    <property type="term" value="F:nucleic acid binding"/>
    <property type="evidence" value="ECO:0007669"/>
    <property type="project" value="InterPro"/>
</dbReference>
<dbReference type="InterPro" id="IPR011545">
    <property type="entry name" value="DEAD/DEAH_box_helicase_dom"/>
</dbReference>
<dbReference type="CDD" id="cd17923">
    <property type="entry name" value="DEXHc_Hrq1-like"/>
    <property type="match status" value="1"/>
</dbReference>
<protein>
    <recommendedName>
        <fullName evidence="7">DEAD/DEAH box helicase</fullName>
    </recommendedName>
</protein>
<keyword evidence="2" id="KW-0067">ATP-binding</keyword>
<feature type="domain" description="Helicase ATP-binding" evidence="3">
    <location>
        <begin position="112"/>
        <end position="332"/>
    </location>
</feature>
<organism evidence="5 6">
    <name type="scientific">candidate division WOR-3 bacterium JGI_Cruoil_03_51_56</name>
    <dbReference type="NCBI Taxonomy" id="1973747"/>
    <lineage>
        <taxon>Bacteria</taxon>
        <taxon>Bacteria division WOR-3</taxon>
    </lineage>
</organism>
<evidence type="ECO:0000259" key="3">
    <source>
        <dbReference type="PROSITE" id="PS51192"/>
    </source>
</evidence>
<dbReference type="PANTHER" id="PTHR47957">
    <property type="entry name" value="ATP-DEPENDENT HELICASE HRQ1"/>
    <property type="match status" value="1"/>
</dbReference>
<dbReference type="EMBL" id="NOZP01000064">
    <property type="protein sequence ID" value="OYD16207.1"/>
    <property type="molecule type" value="Genomic_DNA"/>
</dbReference>
<keyword evidence="1" id="KW-0547">Nucleotide-binding</keyword>
<dbReference type="GO" id="GO:0036297">
    <property type="term" value="P:interstrand cross-link repair"/>
    <property type="evidence" value="ECO:0007669"/>
    <property type="project" value="TreeGrafter"/>
</dbReference>
<feature type="domain" description="Helicase C-terminal" evidence="4">
    <location>
        <begin position="959"/>
        <end position="1114"/>
    </location>
</feature>
<dbReference type="Pfam" id="PF00271">
    <property type="entry name" value="Helicase_C"/>
    <property type="match status" value="1"/>
</dbReference>
<dbReference type="SUPFAM" id="SSF52540">
    <property type="entry name" value="P-loop containing nucleoside triphosphate hydrolases"/>
    <property type="match status" value="2"/>
</dbReference>
<gene>
    <name evidence="5" type="ORF">CH330_03485</name>
</gene>
<dbReference type="SMART" id="SM00487">
    <property type="entry name" value="DEXDc"/>
    <property type="match status" value="1"/>
</dbReference>
<feature type="non-terminal residue" evidence="5">
    <location>
        <position position="1349"/>
    </location>
</feature>
<dbReference type="PANTHER" id="PTHR47957:SF3">
    <property type="entry name" value="ATP-DEPENDENT HELICASE HRQ1"/>
    <property type="match status" value="1"/>
</dbReference>
<dbReference type="GO" id="GO:0043138">
    <property type="term" value="F:3'-5' DNA helicase activity"/>
    <property type="evidence" value="ECO:0007669"/>
    <property type="project" value="TreeGrafter"/>
</dbReference>
<evidence type="ECO:0000256" key="1">
    <source>
        <dbReference type="ARBA" id="ARBA00022741"/>
    </source>
</evidence>
<dbReference type="Proteomes" id="UP000215559">
    <property type="component" value="Unassembled WGS sequence"/>
</dbReference>
<evidence type="ECO:0000313" key="5">
    <source>
        <dbReference type="EMBL" id="OYD16207.1"/>
    </source>
</evidence>
<dbReference type="InterPro" id="IPR027417">
    <property type="entry name" value="P-loop_NTPase"/>
</dbReference>